<sequence length="1086" mass="119966">MPHRSTCAPGARAGHRVVAIAALLVVVCAYAAVAVKVNFVSDEHYDPAYGTPSALGPCKSASAPTYGQVGCDSPRQLLVGATNDIMSQRSAYTFYGGDWQRHQMGATNLNTTDVFVPLSDFFNRTLRSSSDTTFYTPRVTTVLGNNDVFPDYGFNISDTTQAILKTQIGVMQRYGLLNTSQGMVMARCGYYSGVANRNLRVLALHSLLWTYRLIPALTDTETDPCGQLAWMESEINAARSAGQQVIIIGHIPPQPNVFGVLQRGAVDSVENDMYWKPMYQSVYTNLLSTNRDIIRLQLYGHTHRFAILGDTDMGVPLIVMNAISPIYANQPAYLIADFDTATWRLRTLVQRYADDGYAWWYPGLEVSSALSISDLSDVSSINSAVTNMFTDDNAFNNYLTLRTGGLIDDPCMTTFCRVYTLCAMLHAEHGSVGDCVRAQIPTSSSDGGSSSGTPTPPIDPSIHVTTRPQYHIRPPSEWINDPNGPYRDPVTGKIHLYMQYSPNGPLHGDIGWYHFTSDDYVKWSIPTPAVAMNPDKWYDKWGAYSGTIMNNNHSVPVVIYTCAEPENIQRQCIATFSTSDLDGKRTLNTFEKSPLNPVITEESVPGLVGLGNFRDPTEWWQDPAHPERWLIGFVARIQDADGDNAHVIVFSTEDPTFQSGYSFSHSLYMYKYDLDKMFECADFFTLRPGGEHYLKVSTMPSRRDFMIYGSYQLDAATSQYVYVEDPARTFTFLDYGTLYASKTFHDPILNRRTIWGWVYDELSDAQIGSQGWSGVQNLLRNVEYDTVEKKIKSSPIPELKGLRQSHLYWRQAASPLTLVDGAPQTLIAAGTTATLQHEIIVTFTLSSMAPFDGTTYYTESTAPEFGVMIRASADLSQYTSVSVRMPVATRQPIVNRAQDTQWPPLKMYPGASTNAVSNCSAECVKQRMCVSWTYTTAPSPTCALYWRTSGRTFNSTAQSGTANIPQLYMNRVHSGSIGSTAPLLGRAPVKQTNPNVVKLHIFVDDSVVEVFKDGGLETMTGRLYLPNGANTTGIAVYAKNMGSATVTATAEIFSMGSAFAPAAGPDVIRNFTNSYYNLLVAMGITK</sequence>
<feature type="region of interest" description="Disordered" evidence="4">
    <location>
        <begin position="442"/>
        <end position="464"/>
    </location>
</feature>
<dbReference type="InterPro" id="IPR001362">
    <property type="entry name" value="Glyco_hydro_32"/>
</dbReference>
<feature type="domain" description="Glycosyl hydrolase family 32 N-terminal" evidence="5">
    <location>
        <begin position="471"/>
        <end position="795"/>
    </location>
</feature>
<dbReference type="Gene3D" id="2.60.120.560">
    <property type="entry name" value="Exo-inulinase, domain 1"/>
    <property type="match status" value="1"/>
</dbReference>
<dbReference type="InterPro" id="IPR013320">
    <property type="entry name" value="ConA-like_dom_sf"/>
</dbReference>
<dbReference type="InterPro" id="IPR013189">
    <property type="entry name" value="Glyco_hydro_32_C"/>
</dbReference>
<evidence type="ECO:0000259" key="5">
    <source>
        <dbReference type="Pfam" id="PF00251"/>
    </source>
</evidence>
<dbReference type="EMBL" id="JAECZO010000040">
    <property type="protein sequence ID" value="KAK7194688.1"/>
    <property type="molecule type" value="Genomic_DNA"/>
</dbReference>
<dbReference type="SUPFAM" id="SSF49899">
    <property type="entry name" value="Concanavalin A-like lectins/glucanases"/>
    <property type="match status" value="1"/>
</dbReference>
<dbReference type="GO" id="GO:0004553">
    <property type="term" value="F:hydrolase activity, hydrolyzing O-glycosyl compounds"/>
    <property type="evidence" value="ECO:0007669"/>
    <property type="project" value="InterPro"/>
</dbReference>
<accession>A0AAW0EPB7</accession>
<dbReference type="PROSITE" id="PS00609">
    <property type="entry name" value="GLYCOSYL_HYDROL_F32"/>
    <property type="match status" value="1"/>
</dbReference>
<comment type="caution">
    <text evidence="7">The sequence shown here is derived from an EMBL/GenBank/DDBJ whole genome shotgun (WGS) entry which is preliminary data.</text>
</comment>
<dbReference type="Gene3D" id="3.60.21.10">
    <property type="match status" value="1"/>
</dbReference>
<dbReference type="InterPro" id="IPR023296">
    <property type="entry name" value="Glyco_hydro_beta-prop_sf"/>
</dbReference>
<dbReference type="Pfam" id="PF08244">
    <property type="entry name" value="Glyco_hydro_32C"/>
    <property type="match status" value="1"/>
</dbReference>
<organism evidence="7 8">
    <name type="scientific">Novymonas esmeraldas</name>
    <dbReference type="NCBI Taxonomy" id="1808958"/>
    <lineage>
        <taxon>Eukaryota</taxon>
        <taxon>Discoba</taxon>
        <taxon>Euglenozoa</taxon>
        <taxon>Kinetoplastea</taxon>
        <taxon>Metakinetoplastina</taxon>
        <taxon>Trypanosomatida</taxon>
        <taxon>Trypanosomatidae</taxon>
        <taxon>Novymonas</taxon>
    </lineage>
</organism>
<dbReference type="SMART" id="SM00640">
    <property type="entry name" value="Glyco_32"/>
    <property type="match status" value="1"/>
</dbReference>
<evidence type="ECO:0000259" key="6">
    <source>
        <dbReference type="Pfam" id="PF08244"/>
    </source>
</evidence>
<dbReference type="Pfam" id="PF00251">
    <property type="entry name" value="Glyco_hydro_32N"/>
    <property type="match status" value="1"/>
</dbReference>
<comment type="similarity">
    <text evidence="1">Belongs to the glycosyl hydrolase 32 family.</text>
</comment>
<dbReference type="InterPro" id="IPR029052">
    <property type="entry name" value="Metallo-depent_PP-like"/>
</dbReference>
<feature type="domain" description="Glycosyl hydrolase family 32 C-terminal" evidence="6">
    <location>
        <begin position="825"/>
        <end position="1046"/>
    </location>
</feature>
<dbReference type="InterPro" id="IPR013148">
    <property type="entry name" value="Glyco_hydro_32_N"/>
</dbReference>
<dbReference type="GO" id="GO:0005975">
    <property type="term" value="P:carbohydrate metabolic process"/>
    <property type="evidence" value="ECO:0007669"/>
    <property type="project" value="InterPro"/>
</dbReference>
<evidence type="ECO:0000256" key="4">
    <source>
        <dbReference type="SAM" id="MobiDB-lite"/>
    </source>
</evidence>
<name>A0AAW0EPB7_9TRYP</name>
<feature type="compositionally biased region" description="Low complexity" evidence="4">
    <location>
        <begin position="442"/>
        <end position="453"/>
    </location>
</feature>
<keyword evidence="8" id="KW-1185">Reference proteome</keyword>
<reference evidence="7 8" key="1">
    <citation type="journal article" date="2021" name="MBio">
        <title>A New Model Trypanosomatid, Novymonas esmeraldas: Genomic Perception of Its 'Candidatus Pandoraea novymonadis' Endosymbiont.</title>
        <authorList>
            <person name="Zakharova A."/>
            <person name="Saura A."/>
            <person name="Butenko A."/>
            <person name="Podesvova L."/>
            <person name="Warmusova S."/>
            <person name="Kostygov A.Y."/>
            <person name="Nenarokova A."/>
            <person name="Lukes J."/>
            <person name="Opperdoes F.R."/>
            <person name="Yurchenko V."/>
        </authorList>
    </citation>
    <scope>NUCLEOTIDE SEQUENCE [LARGE SCALE GENOMIC DNA]</scope>
    <source>
        <strain evidence="7 8">E262AT.01</strain>
    </source>
</reference>
<keyword evidence="3" id="KW-0326">Glycosidase</keyword>
<evidence type="ECO:0000256" key="2">
    <source>
        <dbReference type="ARBA" id="ARBA00022801"/>
    </source>
</evidence>
<dbReference type="PANTHER" id="PTHR31953">
    <property type="entry name" value="BETA-FRUCTOFURANOSIDASE, INSOLUBLE ISOENZYME CWINV1-RELATED"/>
    <property type="match status" value="1"/>
</dbReference>
<proteinExistence type="inferred from homology"/>
<dbReference type="CDD" id="cd18624">
    <property type="entry name" value="GH32_Fruct1-like"/>
    <property type="match status" value="1"/>
</dbReference>
<protein>
    <submittedName>
        <fullName evidence="7">Beta-fructofuranosidase</fullName>
    </submittedName>
</protein>
<evidence type="ECO:0000256" key="3">
    <source>
        <dbReference type="ARBA" id="ARBA00023295"/>
    </source>
</evidence>
<evidence type="ECO:0000313" key="7">
    <source>
        <dbReference type="EMBL" id="KAK7194688.1"/>
    </source>
</evidence>
<evidence type="ECO:0000256" key="1">
    <source>
        <dbReference type="ARBA" id="ARBA00009902"/>
    </source>
</evidence>
<dbReference type="SUPFAM" id="SSF56300">
    <property type="entry name" value="Metallo-dependent phosphatases"/>
    <property type="match status" value="1"/>
</dbReference>
<dbReference type="InterPro" id="IPR050551">
    <property type="entry name" value="Fructan_Metab_Enzymes"/>
</dbReference>
<evidence type="ECO:0000313" key="8">
    <source>
        <dbReference type="Proteomes" id="UP001430356"/>
    </source>
</evidence>
<dbReference type="InterPro" id="IPR018053">
    <property type="entry name" value="Glyco_hydro_32_AS"/>
</dbReference>
<dbReference type="Gene3D" id="2.115.10.20">
    <property type="entry name" value="Glycosyl hydrolase domain, family 43"/>
    <property type="match status" value="1"/>
</dbReference>
<gene>
    <name evidence="7" type="ORF">NESM_000387900</name>
</gene>
<dbReference type="Proteomes" id="UP001430356">
    <property type="component" value="Unassembled WGS sequence"/>
</dbReference>
<keyword evidence="2" id="KW-0378">Hydrolase</keyword>
<dbReference type="AlphaFoldDB" id="A0AAW0EPB7"/>
<dbReference type="SUPFAM" id="SSF75005">
    <property type="entry name" value="Arabinanase/levansucrase/invertase"/>
    <property type="match status" value="1"/>
</dbReference>